<evidence type="ECO:0000313" key="2">
    <source>
        <dbReference type="EMBL" id="SMH65674.1"/>
    </source>
</evidence>
<reference evidence="1" key="2">
    <citation type="submission" date="2014-07" db="EMBL/GenBank/DDBJ databases">
        <title>Initial genome analysis of the psychrotolerant acidophile Acidithiobacillus ferrivorans CF27: insights into iron and sulfur oxidation pathways and into biofilm formation.</title>
        <authorList>
            <person name="Talla E."/>
            <person name="Hedrich S."/>
            <person name="Mangenot S."/>
            <person name="Ji B."/>
            <person name="Johnson D.B."/>
            <person name="Barbe V."/>
            <person name="Bonnefoy V."/>
        </authorList>
    </citation>
    <scope>NUCLEOTIDE SEQUENCE [LARGE SCALE GENOMIC DNA]</scope>
    <source>
        <strain evidence="1">CF27</strain>
    </source>
</reference>
<reference evidence="1" key="1">
    <citation type="submission" date="2014-03" db="EMBL/GenBank/DDBJ databases">
        <authorList>
            <person name="Genoscope - CEA"/>
        </authorList>
    </citation>
    <scope>NUCLEOTIDE SEQUENCE [LARGE SCALE GENOMIC DNA]</scope>
    <source>
        <strain evidence="1">CF27</strain>
    </source>
</reference>
<evidence type="ECO:0000313" key="1">
    <source>
        <dbReference type="EMBL" id="CDQ08996.1"/>
    </source>
</evidence>
<accession>A0A060UKZ5</accession>
<name>A0A060UKZ5_9PROT</name>
<evidence type="ECO:0000313" key="3">
    <source>
        <dbReference type="Proteomes" id="UP000193925"/>
    </source>
</evidence>
<dbReference type="AlphaFoldDB" id="A0A060UKZ5"/>
<keyword evidence="3" id="KW-1185">Reference proteome</keyword>
<dbReference type="EMBL" id="CCCS020000007">
    <property type="protein sequence ID" value="CDQ08996.1"/>
    <property type="molecule type" value="Genomic_DNA"/>
</dbReference>
<sequence>MVDASVEMFYMRLQGCGFLGERLLPRLPENIWWSIYTSDIYARWFRENIRGSQMLRTNSRQR</sequence>
<organism evidence="1">
    <name type="scientific">Acidithiobacillus ferrivorans</name>
    <dbReference type="NCBI Taxonomy" id="160808"/>
    <lineage>
        <taxon>Bacteria</taxon>
        <taxon>Pseudomonadati</taxon>
        <taxon>Pseudomonadota</taxon>
        <taxon>Acidithiobacillia</taxon>
        <taxon>Acidithiobacillales</taxon>
        <taxon>Acidithiobacillaceae</taxon>
        <taxon>Acidithiobacillus</taxon>
    </lineage>
</organism>
<dbReference type="EMBL" id="LT841305">
    <property type="protein sequence ID" value="SMH65674.1"/>
    <property type="molecule type" value="Genomic_DNA"/>
</dbReference>
<proteinExistence type="predicted"/>
<dbReference type="Proteomes" id="UP000193925">
    <property type="component" value="Chromosome AFERRI"/>
</dbReference>
<protein>
    <submittedName>
        <fullName evidence="1">Uncharacterized protein</fullName>
    </submittedName>
</protein>
<gene>
    <name evidence="1" type="ORF">AFERRI_150001</name>
    <name evidence="2" type="ORF">AFERRI_20457</name>
</gene>
<reference evidence="2 3" key="3">
    <citation type="submission" date="2017-03" db="EMBL/GenBank/DDBJ databases">
        <authorList>
            <person name="Regsiter A."/>
            <person name="William W."/>
        </authorList>
    </citation>
    <scope>NUCLEOTIDE SEQUENCE [LARGE SCALE GENOMIC DNA]</scope>
    <source>
        <strain evidence="2">PRJEB5721</strain>
    </source>
</reference>